<reference evidence="2 3" key="1">
    <citation type="submission" date="2023-02" db="EMBL/GenBank/DDBJ databases">
        <authorList>
            <person name="Mo P."/>
        </authorList>
    </citation>
    <scope>NUCLEOTIDE SEQUENCE [LARGE SCALE GENOMIC DNA]</scope>
    <source>
        <strain evidence="2 3">HUAS 3</strain>
    </source>
</reference>
<feature type="transmembrane region" description="Helical" evidence="1">
    <location>
        <begin position="38"/>
        <end position="58"/>
    </location>
</feature>
<keyword evidence="1" id="KW-0812">Transmembrane</keyword>
<keyword evidence="3" id="KW-1185">Reference proteome</keyword>
<protein>
    <submittedName>
        <fullName evidence="2">DUF5957 family protein</fullName>
    </submittedName>
</protein>
<evidence type="ECO:0000256" key="1">
    <source>
        <dbReference type="SAM" id="Phobius"/>
    </source>
</evidence>
<dbReference type="EMBL" id="CP118615">
    <property type="protein sequence ID" value="WDZ82148.1"/>
    <property type="molecule type" value="Genomic_DNA"/>
</dbReference>
<gene>
    <name evidence="2" type="ORF">PVK37_16705</name>
</gene>
<dbReference type="Proteomes" id="UP001219605">
    <property type="component" value="Chromosome"/>
</dbReference>
<dbReference type="InterPro" id="IPR046001">
    <property type="entry name" value="DUF5957"/>
</dbReference>
<keyword evidence="1" id="KW-0472">Membrane</keyword>
<sequence length="71" mass="7370">MRTLVAVLIGLVAGFFAGIVLDQVIGVIGLLTSDDGPTGFRFLPLVLAAVGAVVAVLVDRSRQRGGNPPRR</sequence>
<proteinExistence type="predicted"/>
<dbReference type="RefSeq" id="WP_275028320.1">
    <property type="nucleotide sequence ID" value="NZ_CP118615.1"/>
</dbReference>
<dbReference type="Pfam" id="PF19382">
    <property type="entry name" value="DUF5957"/>
    <property type="match status" value="1"/>
</dbReference>
<organism evidence="2 3">
    <name type="scientific">Micromonospora cathayae</name>
    <dbReference type="NCBI Taxonomy" id="3028804"/>
    <lineage>
        <taxon>Bacteria</taxon>
        <taxon>Bacillati</taxon>
        <taxon>Actinomycetota</taxon>
        <taxon>Actinomycetes</taxon>
        <taxon>Micromonosporales</taxon>
        <taxon>Micromonosporaceae</taxon>
        <taxon>Micromonospora</taxon>
    </lineage>
</organism>
<evidence type="ECO:0000313" key="2">
    <source>
        <dbReference type="EMBL" id="WDZ82148.1"/>
    </source>
</evidence>
<keyword evidence="1" id="KW-1133">Transmembrane helix</keyword>
<evidence type="ECO:0000313" key="3">
    <source>
        <dbReference type="Proteomes" id="UP001219605"/>
    </source>
</evidence>
<accession>A0ABY7ZJ78</accession>
<name>A0ABY7ZJ78_9ACTN</name>